<evidence type="ECO:0000313" key="1">
    <source>
        <dbReference type="EMBL" id="CAH2293336.1"/>
    </source>
</evidence>
<proteinExistence type="predicted"/>
<dbReference type="AlphaFoldDB" id="A0AAD1S8K6"/>
<sequence length="61" mass="6756">NNPANEDLPINCGKPTREEIRKAITMMKNGKAARPDDIPAEALKADLKSSGEMLYPLFEKI</sequence>
<keyword evidence="2" id="KW-1185">Reference proteome</keyword>
<gene>
    <name evidence="1" type="ORF">PECUL_23A055346</name>
</gene>
<reference evidence="1" key="1">
    <citation type="submission" date="2022-03" db="EMBL/GenBank/DDBJ databases">
        <authorList>
            <person name="Alioto T."/>
            <person name="Alioto T."/>
            <person name="Gomez Garrido J."/>
        </authorList>
    </citation>
    <scope>NUCLEOTIDE SEQUENCE</scope>
</reference>
<accession>A0AAD1S8K6</accession>
<dbReference type="EMBL" id="OW240916">
    <property type="protein sequence ID" value="CAH2293336.1"/>
    <property type="molecule type" value="Genomic_DNA"/>
</dbReference>
<dbReference type="Proteomes" id="UP001295444">
    <property type="component" value="Chromosome 05"/>
</dbReference>
<organism evidence="1 2">
    <name type="scientific">Pelobates cultripes</name>
    <name type="common">Western spadefoot toad</name>
    <dbReference type="NCBI Taxonomy" id="61616"/>
    <lineage>
        <taxon>Eukaryota</taxon>
        <taxon>Metazoa</taxon>
        <taxon>Chordata</taxon>
        <taxon>Craniata</taxon>
        <taxon>Vertebrata</taxon>
        <taxon>Euteleostomi</taxon>
        <taxon>Amphibia</taxon>
        <taxon>Batrachia</taxon>
        <taxon>Anura</taxon>
        <taxon>Pelobatoidea</taxon>
        <taxon>Pelobatidae</taxon>
        <taxon>Pelobates</taxon>
    </lineage>
</organism>
<protein>
    <submittedName>
        <fullName evidence="1">Uncharacterized protein</fullName>
    </submittedName>
</protein>
<feature type="non-terminal residue" evidence="1">
    <location>
        <position position="1"/>
    </location>
</feature>
<name>A0AAD1S8K6_PELCU</name>
<evidence type="ECO:0000313" key="2">
    <source>
        <dbReference type="Proteomes" id="UP001295444"/>
    </source>
</evidence>